<dbReference type="Gene3D" id="3.20.20.100">
    <property type="entry name" value="NADP-dependent oxidoreductase domain"/>
    <property type="match status" value="1"/>
</dbReference>
<dbReference type="Pfam" id="PF00248">
    <property type="entry name" value="Aldo_ket_red"/>
    <property type="match status" value="1"/>
</dbReference>
<dbReference type="InterPro" id="IPR018170">
    <property type="entry name" value="Aldo/ket_reductase_CS"/>
</dbReference>
<dbReference type="SUPFAM" id="SSF51430">
    <property type="entry name" value="NAD(P)-linked oxidoreductase"/>
    <property type="match status" value="1"/>
</dbReference>
<organism evidence="6 7">
    <name type="scientific">Fictibacillus barbaricus</name>
    <dbReference type="NCBI Taxonomy" id="182136"/>
    <lineage>
        <taxon>Bacteria</taxon>
        <taxon>Bacillati</taxon>
        <taxon>Bacillota</taxon>
        <taxon>Bacilli</taxon>
        <taxon>Bacillales</taxon>
        <taxon>Fictibacillaceae</taxon>
        <taxon>Fictibacillus</taxon>
    </lineage>
</organism>
<dbReference type="InterPro" id="IPR036812">
    <property type="entry name" value="NAD(P)_OxRdtase_dom_sf"/>
</dbReference>
<dbReference type="InterPro" id="IPR023210">
    <property type="entry name" value="NADP_OxRdtase_dom"/>
</dbReference>
<dbReference type="PANTHER" id="PTHR43827">
    <property type="entry name" value="2,5-DIKETO-D-GLUCONIC ACID REDUCTASE"/>
    <property type="match status" value="1"/>
</dbReference>
<feature type="domain" description="NADP-dependent oxidoreductase" evidence="5">
    <location>
        <begin position="23"/>
        <end position="262"/>
    </location>
</feature>
<evidence type="ECO:0000256" key="4">
    <source>
        <dbReference type="SAM" id="MobiDB-lite"/>
    </source>
</evidence>
<dbReference type="InterPro" id="IPR020471">
    <property type="entry name" value="AKR"/>
</dbReference>
<comment type="similarity">
    <text evidence="1">Belongs to the aldo/keto reductase family.</text>
</comment>
<dbReference type="RefSeq" id="WP_310255895.1">
    <property type="nucleotide sequence ID" value="NZ_JAVDWA010000001.1"/>
</dbReference>
<evidence type="ECO:0000256" key="1">
    <source>
        <dbReference type="ARBA" id="ARBA00007905"/>
    </source>
</evidence>
<dbReference type="EMBL" id="JAVDWA010000001">
    <property type="protein sequence ID" value="MDR7071355.1"/>
    <property type="molecule type" value="Genomic_DNA"/>
</dbReference>
<evidence type="ECO:0000256" key="2">
    <source>
        <dbReference type="ARBA" id="ARBA00022857"/>
    </source>
</evidence>
<dbReference type="InterPro" id="IPR044500">
    <property type="entry name" value="AKR5G"/>
</dbReference>
<keyword evidence="3" id="KW-0560">Oxidoreductase</keyword>
<dbReference type="PRINTS" id="PR00069">
    <property type="entry name" value="ALDKETRDTASE"/>
</dbReference>
<dbReference type="CDD" id="cd19157">
    <property type="entry name" value="AKR_AKR5G1-3"/>
    <property type="match status" value="1"/>
</dbReference>
<name>A0ABU1TVW5_9BACL</name>
<evidence type="ECO:0000313" key="7">
    <source>
        <dbReference type="Proteomes" id="UP001258181"/>
    </source>
</evidence>
<keyword evidence="7" id="KW-1185">Reference proteome</keyword>
<comment type="caution">
    <text evidence="6">The sequence shown here is derived from an EMBL/GenBank/DDBJ whole genome shotgun (WGS) entry which is preliminary data.</text>
</comment>
<dbReference type="PROSITE" id="PS00062">
    <property type="entry name" value="ALDOKETO_REDUCTASE_2"/>
    <property type="match status" value="1"/>
</dbReference>
<dbReference type="Proteomes" id="UP001258181">
    <property type="component" value="Unassembled WGS sequence"/>
</dbReference>
<accession>A0ABU1TVW5</accession>
<evidence type="ECO:0000313" key="6">
    <source>
        <dbReference type="EMBL" id="MDR7071355.1"/>
    </source>
</evidence>
<sequence length="281" mass="32230">MVNSIHDRAVLHNGVHMPWIGLGVYKAEEGDEVVQAIKWALDAGYRSIDTASFYDNETGVGKAIRESTVPREELFITTKVWNTDQGYDQTLAAFDASLQRLGLDYVDLYLIHWPVPGKYKETWKAIEKIYQDGKAKAIGVSNFKQHHLEDLIADAEIKPMVNQVEYHPRLTQDELLSYCKEQGIQLEAWRPLLKGEILEEPVLVKMAEKHNKSVAQIILRWDIQNGVVTIPKSVTKHRIEENVEIFDFELSAEEMSQISSLNQNKRNGVDPDDSEFYKQFE</sequence>
<feature type="region of interest" description="Disordered" evidence="4">
    <location>
        <begin position="261"/>
        <end position="281"/>
    </location>
</feature>
<reference evidence="6 7" key="1">
    <citation type="submission" date="2023-07" db="EMBL/GenBank/DDBJ databases">
        <title>Sorghum-associated microbial communities from plants grown in Nebraska, USA.</title>
        <authorList>
            <person name="Schachtman D."/>
        </authorList>
    </citation>
    <scope>NUCLEOTIDE SEQUENCE [LARGE SCALE GENOMIC DNA]</scope>
    <source>
        <strain evidence="6 7">BE211</strain>
    </source>
</reference>
<proteinExistence type="inferred from homology"/>
<evidence type="ECO:0000256" key="3">
    <source>
        <dbReference type="ARBA" id="ARBA00023002"/>
    </source>
</evidence>
<gene>
    <name evidence="6" type="ORF">J2X07_000330</name>
</gene>
<dbReference type="PROSITE" id="PS00798">
    <property type="entry name" value="ALDOKETO_REDUCTASE_1"/>
    <property type="match status" value="1"/>
</dbReference>
<keyword evidence="2" id="KW-0521">NADP</keyword>
<dbReference type="PROSITE" id="PS00063">
    <property type="entry name" value="ALDOKETO_REDUCTASE_3"/>
    <property type="match status" value="1"/>
</dbReference>
<evidence type="ECO:0000259" key="5">
    <source>
        <dbReference type="Pfam" id="PF00248"/>
    </source>
</evidence>
<dbReference type="PANTHER" id="PTHR43827:SF3">
    <property type="entry name" value="NADP-DEPENDENT OXIDOREDUCTASE DOMAIN-CONTAINING PROTEIN"/>
    <property type="match status" value="1"/>
</dbReference>
<dbReference type="PIRSF" id="PIRSF000097">
    <property type="entry name" value="AKR"/>
    <property type="match status" value="1"/>
</dbReference>
<protein>
    <submittedName>
        <fullName evidence="6">Diketogulonate reductase-like aldo/keto reductase</fullName>
    </submittedName>
</protein>